<dbReference type="AlphaFoldDB" id="A0A1W6ZTG6"/>
<accession>A0A1W6ZTG6</accession>
<dbReference type="KEGG" id="psin:CAK95_15975"/>
<protein>
    <submittedName>
        <fullName evidence="1">Uncharacterized protein</fullName>
    </submittedName>
</protein>
<name>A0A1W6ZTG6_9HYPH</name>
<evidence type="ECO:0000313" key="2">
    <source>
        <dbReference type="Proteomes" id="UP000194137"/>
    </source>
</evidence>
<sequence length="291" mass="32736">MPSYDDEDLKLSKLLCKKEVQEFIFRIVQSRTLTEANFTQEVSAIDPAESLSNFLLASGFVIREAFVECRQNSQRIARFNSDDVTLDSLMIKCATCGRYYRDERIYSAFVASEKLKNLITSSRWMNVLVTDSLIQSGIPREFIYWNFSFGADEIDIVAFIDTLPWVFELKDREFSVTDAHHFNYRRSVIEPSQAFIVTSRSVSPDAKRVFEEISGRGDVGTILGSSPTLPYPNLIEGLQDLGGVLEKMVDSHFQTKVGAEIKSALGGIDRIISNVVLASVASEQKQRSVGE</sequence>
<dbReference type="Proteomes" id="UP000194137">
    <property type="component" value="Chromosome"/>
</dbReference>
<gene>
    <name evidence="1" type="ORF">CAK95_15975</name>
</gene>
<proteinExistence type="predicted"/>
<dbReference type="EMBL" id="CP021112">
    <property type="protein sequence ID" value="ARQ00411.1"/>
    <property type="molecule type" value="Genomic_DNA"/>
</dbReference>
<organism evidence="1 2">
    <name type="scientific">Pseudorhodoplanes sinuspersici</name>
    <dbReference type="NCBI Taxonomy" id="1235591"/>
    <lineage>
        <taxon>Bacteria</taxon>
        <taxon>Pseudomonadati</taxon>
        <taxon>Pseudomonadota</taxon>
        <taxon>Alphaproteobacteria</taxon>
        <taxon>Hyphomicrobiales</taxon>
        <taxon>Pseudorhodoplanes</taxon>
    </lineage>
</organism>
<keyword evidence="2" id="KW-1185">Reference proteome</keyword>
<reference evidence="1 2" key="1">
    <citation type="submission" date="2017-05" db="EMBL/GenBank/DDBJ databases">
        <title>Full genome sequence of Pseudorhodoplanes sinuspersici.</title>
        <authorList>
            <person name="Dastgheib S.M.M."/>
            <person name="Shavandi M."/>
            <person name="Tirandaz H."/>
        </authorList>
    </citation>
    <scope>NUCLEOTIDE SEQUENCE [LARGE SCALE GENOMIC DNA]</scope>
    <source>
        <strain evidence="1 2">RIPI110</strain>
    </source>
</reference>
<evidence type="ECO:0000313" key="1">
    <source>
        <dbReference type="EMBL" id="ARQ00411.1"/>
    </source>
</evidence>